<dbReference type="Proteomes" id="UP001323405">
    <property type="component" value="Unassembled WGS sequence"/>
</dbReference>
<comment type="caution">
    <text evidence="2">The sequence shown here is derived from an EMBL/GenBank/DDBJ whole genome shotgun (WGS) entry which is preliminary data.</text>
</comment>
<sequence length="635" mass="71874">MASASTRVAEDGATPPSSSPSHAGVDQYFIAIGIDFGTTYSGVSWTRSHEWNPNDPRYIYDVMSWPGDPDHYQQRLDEAQVPTLVDPETGAWGYHCLSPTSNPIRWFKLLLLRESDAGVDVRSSKQLIEARSRLQKSQRYQKTGLVGLIADFLRGVWEHALEEIGREVEGLDGVPLKVAIATPAMWPEYANKTMIEAAHLAGITDPPPFRFVTLSWVQEPEAAALCTLREKLKRPVKRGETFMVCDCGGGTIDIITYTIESVHPLRFREAVEGAGKLRGAFLIDQAFENHITIGNRSRPGIRNSKEFRDFVDHAWEYGLKRNFHTPASDNRERIVEPVRLENLPRGLIPKHGLDRLVGRGKPTDIVFIERAVVEQWFSASYTGIRFLIGEQLQRLKAAGAKSPSKIFLVGGLGSSRYLHSILNRQFNNILQVRRTWSAVARGATMALLEGISINSKVVRQSYGIQALVPESEHNGPRYQPLKDEMYIGRDGVSRMKRMLWYFKEGDRADSNGTKVSHRVFIDFDSRHNTDLVIEVCLCNSDNPPPRKDKTVKPMCRFRCPMRALEYGDWQKLVDDEGMVTRIRLNNVMLSMIFDGELRCMLRTGDDHAEFELEMEPVVESEMEDGFEGRCRIGFL</sequence>
<name>A0ABR0G8T6_9PEZI</name>
<accession>A0ABR0G8T6</accession>
<reference evidence="2 3" key="1">
    <citation type="journal article" date="2023" name="bioRxiv">
        <title>High-quality genome assemblies of four members of thePodospora anserinaspecies complex.</title>
        <authorList>
            <person name="Ament-Velasquez S.L."/>
            <person name="Vogan A.A."/>
            <person name="Wallerman O."/>
            <person name="Hartmann F."/>
            <person name="Gautier V."/>
            <person name="Silar P."/>
            <person name="Giraud T."/>
            <person name="Johannesson H."/>
        </authorList>
    </citation>
    <scope>NUCLEOTIDE SEQUENCE [LARGE SCALE GENOMIC DNA]</scope>
    <source>
        <strain evidence="2 3">CBS 415.72m</strain>
    </source>
</reference>
<proteinExistence type="predicted"/>
<dbReference type="SUPFAM" id="SSF53067">
    <property type="entry name" value="Actin-like ATPase domain"/>
    <property type="match status" value="2"/>
</dbReference>
<dbReference type="InterPro" id="IPR043129">
    <property type="entry name" value="ATPase_NBD"/>
</dbReference>
<evidence type="ECO:0000313" key="3">
    <source>
        <dbReference type="Proteomes" id="UP001323405"/>
    </source>
</evidence>
<gene>
    <name evidence="2" type="ORF">QC762_0100380</name>
</gene>
<keyword evidence="3" id="KW-1185">Reference proteome</keyword>
<dbReference type="PANTHER" id="PTHR14187">
    <property type="entry name" value="ALPHA KINASE/ELONGATION FACTOR 2 KINASE"/>
    <property type="match status" value="1"/>
</dbReference>
<evidence type="ECO:0000313" key="2">
    <source>
        <dbReference type="EMBL" id="KAK4652184.1"/>
    </source>
</evidence>
<dbReference type="RefSeq" id="XP_062741159.1">
    <property type="nucleotide sequence ID" value="XM_062884196.1"/>
</dbReference>
<dbReference type="Gene3D" id="3.30.420.40">
    <property type="match status" value="1"/>
</dbReference>
<organism evidence="2 3">
    <name type="scientific">Podospora pseudocomata</name>
    <dbReference type="NCBI Taxonomy" id="2093779"/>
    <lineage>
        <taxon>Eukaryota</taxon>
        <taxon>Fungi</taxon>
        <taxon>Dikarya</taxon>
        <taxon>Ascomycota</taxon>
        <taxon>Pezizomycotina</taxon>
        <taxon>Sordariomycetes</taxon>
        <taxon>Sordariomycetidae</taxon>
        <taxon>Sordariales</taxon>
        <taxon>Podosporaceae</taxon>
        <taxon>Podospora</taxon>
    </lineage>
</organism>
<evidence type="ECO:0000256" key="1">
    <source>
        <dbReference type="SAM" id="MobiDB-lite"/>
    </source>
</evidence>
<feature type="region of interest" description="Disordered" evidence="1">
    <location>
        <begin position="1"/>
        <end position="21"/>
    </location>
</feature>
<dbReference type="CDD" id="cd10170">
    <property type="entry name" value="ASKHA_NBD_HSP70"/>
    <property type="match status" value="1"/>
</dbReference>
<dbReference type="GeneID" id="87903987"/>
<dbReference type="PANTHER" id="PTHR14187:SF5">
    <property type="entry name" value="HEAT SHOCK 70 KDA PROTEIN 12A"/>
    <property type="match status" value="1"/>
</dbReference>
<dbReference type="EMBL" id="JAFFHA010000008">
    <property type="protein sequence ID" value="KAK4652184.1"/>
    <property type="molecule type" value="Genomic_DNA"/>
</dbReference>
<protein>
    <submittedName>
        <fullName evidence="2">Uncharacterized protein</fullName>
    </submittedName>
</protein>